<dbReference type="AlphaFoldDB" id="A0A839ENN0"/>
<feature type="transmembrane region" description="Helical" evidence="2">
    <location>
        <begin position="44"/>
        <end position="64"/>
    </location>
</feature>
<keyword evidence="2" id="KW-0472">Membrane</keyword>
<keyword evidence="2" id="KW-1133">Transmembrane helix</keyword>
<gene>
    <name evidence="3" type="ORF">FHW16_003577</name>
</gene>
<keyword evidence="4" id="KW-1185">Reference proteome</keyword>
<proteinExistence type="predicted"/>
<evidence type="ECO:0000256" key="2">
    <source>
        <dbReference type="SAM" id="Phobius"/>
    </source>
</evidence>
<evidence type="ECO:0000256" key="1">
    <source>
        <dbReference type="SAM" id="MobiDB-lite"/>
    </source>
</evidence>
<evidence type="ECO:0000313" key="4">
    <source>
        <dbReference type="Proteomes" id="UP000549052"/>
    </source>
</evidence>
<name>A0A839ENN0_9HYPH</name>
<dbReference type="Proteomes" id="UP000549052">
    <property type="component" value="Unassembled WGS sequence"/>
</dbReference>
<accession>A0A839ENN0</accession>
<dbReference type="EMBL" id="JACGXN010000005">
    <property type="protein sequence ID" value="MBA8879858.1"/>
    <property type="molecule type" value="Genomic_DNA"/>
</dbReference>
<reference evidence="3 4" key="1">
    <citation type="submission" date="2020-07" db="EMBL/GenBank/DDBJ databases">
        <title>Genomic Encyclopedia of Type Strains, Phase IV (KMG-V): Genome sequencing to study the core and pangenomes of soil and plant-associated prokaryotes.</title>
        <authorList>
            <person name="Whitman W."/>
        </authorList>
    </citation>
    <scope>NUCLEOTIDE SEQUENCE [LARGE SCALE GENOMIC DNA]</scope>
    <source>
        <strain evidence="3 4">AN3</strain>
    </source>
</reference>
<keyword evidence="2" id="KW-0812">Transmembrane</keyword>
<comment type="caution">
    <text evidence="3">The sequence shown here is derived from an EMBL/GenBank/DDBJ whole genome shotgun (WGS) entry which is preliminary data.</text>
</comment>
<sequence length="100" mass="11861">MVTNFFILQFQSGKTPHGSWGGLPKRRSLSKRPEPRRSWLKDQVLRWVCWFLAVTGHGLFALAARLHRRGVLNRQQSWRLIRWSSSCNHAAIRLLRRARW</sequence>
<protein>
    <submittedName>
        <fullName evidence="3">Uncharacterized protein</fullName>
    </submittedName>
</protein>
<dbReference type="RefSeq" id="WP_182550491.1">
    <property type="nucleotide sequence ID" value="NZ_JACGXN010000005.1"/>
</dbReference>
<organism evidence="3 4">
    <name type="scientific">Phyllobacterium myrsinacearum</name>
    <dbReference type="NCBI Taxonomy" id="28101"/>
    <lineage>
        <taxon>Bacteria</taxon>
        <taxon>Pseudomonadati</taxon>
        <taxon>Pseudomonadota</taxon>
        <taxon>Alphaproteobacteria</taxon>
        <taxon>Hyphomicrobiales</taxon>
        <taxon>Phyllobacteriaceae</taxon>
        <taxon>Phyllobacterium</taxon>
    </lineage>
</organism>
<feature type="region of interest" description="Disordered" evidence="1">
    <location>
        <begin position="15"/>
        <end position="35"/>
    </location>
</feature>
<evidence type="ECO:0000313" key="3">
    <source>
        <dbReference type="EMBL" id="MBA8879858.1"/>
    </source>
</evidence>